<gene>
    <name evidence="2" type="ORF">UFOPK1852_00710</name>
</gene>
<organism evidence="2">
    <name type="scientific">freshwater metagenome</name>
    <dbReference type="NCBI Taxonomy" id="449393"/>
    <lineage>
        <taxon>unclassified sequences</taxon>
        <taxon>metagenomes</taxon>
        <taxon>ecological metagenomes</taxon>
    </lineage>
</organism>
<dbReference type="InterPro" id="IPR016181">
    <property type="entry name" value="Acyl_CoA_acyltransferase"/>
</dbReference>
<dbReference type="PROSITE" id="PS51186">
    <property type="entry name" value="GNAT"/>
    <property type="match status" value="1"/>
</dbReference>
<dbReference type="Gene3D" id="3.40.630.30">
    <property type="match status" value="1"/>
</dbReference>
<dbReference type="PANTHER" id="PTHR43610:SF1">
    <property type="entry name" value="N-ACETYLTRANSFERASE DOMAIN-CONTAINING PROTEIN"/>
    <property type="match status" value="1"/>
</dbReference>
<dbReference type="Pfam" id="PF13302">
    <property type="entry name" value="Acetyltransf_3"/>
    <property type="match status" value="1"/>
</dbReference>
<proteinExistence type="predicted"/>
<dbReference type="AlphaFoldDB" id="A0A6J6HF21"/>
<dbReference type="EMBL" id="CAEZUS010000099">
    <property type="protein sequence ID" value="CAB4611550.1"/>
    <property type="molecule type" value="Genomic_DNA"/>
</dbReference>
<evidence type="ECO:0000259" key="1">
    <source>
        <dbReference type="PROSITE" id="PS51186"/>
    </source>
</evidence>
<dbReference type="GO" id="GO:0016747">
    <property type="term" value="F:acyltransferase activity, transferring groups other than amino-acyl groups"/>
    <property type="evidence" value="ECO:0007669"/>
    <property type="project" value="InterPro"/>
</dbReference>
<dbReference type="PANTHER" id="PTHR43610">
    <property type="entry name" value="BLL6696 PROTEIN"/>
    <property type="match status" value="1"/>
</dbReference>
<name>A0A6J6HF21_9ZZZZ</name>
<evidence type="ECO:0000313" key="2">
    <source>
        <dbReference type="EMBL" id="CAB4611550.1"/>
    </source>
</evidence>
<reference evidence="2" key="1">
    <citation type="submission" date="2020-05" db="EMBL/GenBank/DDBJ databases">
        <authorList>
            <person name="Chiriac C."/>
            <person name="Salcher M."/>
            <person name="Ghai R."/>
            <person name="Kavagutti S V."/>
        </authorList>
    </citation>
    <scope>NUCLEOTIDE SEQUENCE</scope>
</reference>
<protein>
    <submittedName>
        <fullName evidence="2">Unannotated protein</fullName>
    </submittedName>
</protein>
<feature type="domain" description="N-acetyltransferase" evidence="1">
    <location>
        <begin position="10"/>
        <end position="184"/>
    </location>
</feature>
<dbReference type="SUPFAM" id="SSF55729">
    <property type="entry name" value="Acyl-CoA N-acyltransferases (Nat)"/>
    <property type="match status" value="1"/>
</dbReference>
<sequence length="208" mass="23639">MEITLESDLVLLRPIQESDAEELWANTAGDDQLWNWVWTAEPIPRSLEDIRSVIKAMKVRDAQGIRNTFAVVLKSSGQVIGSTSYIDRDEVKKSLEIGSTFYAAFARRTAVNTHCKYLLLTHAFEVLRYQRVLIKADSTNTTSIAAITRIGAKLEGLIKHEKQRRDGSWRDAVYFSVIESDWLETKAHLTKLLVTKAHDLKSSNNLNY</sequence>
<accession>A0A6J6HF21</accession>
<dbReference type="InterPro" id="IPR000182">
    <property type="entry name" value="GNAT_dom"/>
</dbReference>